<feature type="transmembrane region" description="Helical" evidence="8">
    <location>
        <begin position="341"/>
        <end position="361"/>
    </location>
</feature>
<gene>
    <name evidence="10" type="ORF">LUZ63_007992</name>
</gene>
<keyword evidence="4 8" id="KW-0812">Transmembrane</keyword>
<comment type="similarity">
    <text evidence="2 8">Belongs to the CorA metal ion transporter (MIT) (TC 1.A.35.5) family.</text>
</comment>
<dbReference type="Gene3D" id="1.20.58.340">
    <property type="entry name" value="Magnesium transport protein CorA, transmembrane region"/>
    <property type="match status" value="2"/>
</dbReference>
<comment type="subcellular location">
    <subcellularLocation>
        <location evidence="1 8">Membrane</location>
        <topology evidence="1 8">Multi-pass membrane protein</topology>
    </subcellularLocation>
</comment>
<keyword evidence="3 8" id="KW-0813">Transport</keyword>
<dbReference type="PANTHER" id="PTHR13890">
    <property type="entry name" value="RNA SPLICING PROTEIN MRS2, MITOCHONDRIAL"/>
    <property type="match status" value="1"/>
</dbReference>
<dbReference type="FunFam" id="2.40.128.330:FF:000001">
    <property type="entry name" value="Magnesium transporter MRS2-1"/>
    <property type="match status" value="1"/>
</dbReference>
<evidence type="ECO:0000313" key="10">
    <source>
        <dbReference type="EMBL" id="KAJ1699480.1"/>
    </source>
</evidence>
<protein>
    <recommendedName>
        <fullName evidence="8">Magnesium transporter</fullName>
    </recommendedName>
</protein>
<dbReference type="OrthoDB" id="10251508at2759"/>
<evidence type="ECO:0000256" key="5">
    <source>
        <dbReference type="ARBA" id="ARBA00022989"/>
    </source>
</evidence>
<sequence>MATEQGGVAIKKKAAARSWILFDFKGEDTILDVDKYAIMQRVEIHARDLRILDPLLSYPSTILGRERAIVLNLEHIKAIITAEEVLLRDPTEENVVPVVEELRRRLPLSAAQNDADAPEEHESPFEFRALEVALEAICSFLDARTTELETAAYPALDELTSKISSRNLDRVRKLKSAMTRLTGRVQKVRDELEQLLDDDDDMADLYLSRKMATSPVSGSGAPNWLPASPTIASKISRASRASAATIHGNENDVEELEMLLEAYFMQIDGTLNKLTTLREYIDDTEDYINIQLDNHRNQLIQLELFLSSGTVCISLYSLVAGIFGMNIPYTWNNDHSWVYKWVVSVSGLISILVFIAIVTYARHKGLVGS</sequence>
<dbReference type="Pfam" id="PF22099">
    <property type="entry name" value="MRS2-like"/>
    <property type="match status" value="2"/>
</dbReference>
<dbReference type="GO" id="GO:0015095">
    <property type="term" value="F:magnesium ion transmembrane transporter activity"/>
    <property type="evidence" value="ECO:0007669"/>
    <property type="project" value="TreeGrafter"/>
</dbReference>
<dbReference type="Proteomes" id="UP001151287">
    <property type="component" value="Unassembled WGS sequence"/>
</dbReference>
<name>A0A9Q0HVK0_9POAL</name>
<dbReference type="InterPro" id="IPR045863">
    <property type="entry name" value="CorA_TM1_TM2"/>
</dbReference>
<dbReference type="Gene3D" id="2.40.128.330">
    <property type="match status" value="1"/>
</dbReference>
<dbReference type="PANTHER" id="PTHR13890:SF31">
    <property type="entry name" value="MAGNESIUM TRANSPORTER MRS2-2-RELATED"/>
    <property type="match status" value="1"/>
</dbReference>
<dbReference type="CDD" id="cd12823">
    <property type="entry name" value="Mrs2_Mfm1p-like"/>
    <property type="match status" value="1"/>
</dbReference>
<evidence type="ECO:0000256" key="7">
    <source>
        <dbReference type="ARBA" id="ARBA00023136"/>
    </source>
</evidence>
<comment type="function">
    <text evidence="8">Magnesium transporter that may mediate the influx of magnesium.</text>
</comment>
<reference evidence="10" key="1">
    <citation type="journal article" date="2022" name="Cell">
        <title>Repeat-based holocentromeres influence genome architecture and karyotype evolution.</title>
        <authorList>
            <person name="Hofstatter P.G."/>
            <person name="Thangavel G."/>
            <person name="Lux T."/>
            <person name="Neumann P."/>
            <person name="Vondrak T."/>
            <person name="Novak P."/>
            <person name="Zhang M."/>
            <person name="Costa L."/>
            <person name="Castellani M."/>
            <person name="Scott A."/>
            <person name="Toegelov H."/>
            <person name="Fuchs J."/>
            <person name="Mata-Sucre Y."/>
            <person name="Dias Y."/>
            <person name="Vanzela A.L.L."/>
            <person name="Huettel B."/>
            <person name="Almeida C.C.S."/>
            <person name="Simkova H."/>
            <person name="Souza G."/>
            <person name="Pedrosa-Harand A."/>
            <person name="Macas J."/>
            <person name="Mayer K.F.X."/>
            <person name="Houben A."/>
            <person name="Marques A."/>
        </authorList>
    </citation>
    <scope>NUCLEOTIDE SEQUENCE</scope>
    <source>
        <strain evidence="10">RhyBre1mFocal</strain>
    </source>
</reference>
<feature type="coiled-coil region" evidence="9">
    <location>
        <begin position="171"/>
        <end position="198"/>
    </location>
</feature>
<keyword evidence="8" id="KW-0460">Magnesium</keyword>
<dbReference type="SUPFAM" id="SSF144083">
    <property type="entry name" value="Magnesium transport protein CorA, transmembrane region"/>
    <property type="match status" value="1"/>
</dbReference>
<evidence type="ECO:0000313" key="11">
    <source>
        <dbReference type="Proteomes" id="UP001151287"/>
    </source>
</evidence>
<evidence type="ECO:0000256" key="1">
    <source>
        <dbReference type="ARBA" id="ARBA00004141"/>
    </source>
</evidence>
<keyword evidence="7 8" id="KW-0472">Membrane</keyword>
<dbReference type="GO" id="GO:0016020">
    <property type="term" value="C:membrane"/>
    <property type="evidence" value="ECO:0007669"/>
    <property type="project" value="UniProtKB-SubCell"/>
</dbReference>
<comment type="caution">
    <text evidence="10">The sequence shown here is derived from an EMBL/GenBank/DDBJ whole genome shotgun (WGS) entry which is preliminary data.</text>
</comment>
<keyword evidence="9" id="KW-0175">Coiled coil</keyword>
<keyword evidence="5 8" id="KW-1133">Transmembrane helix</keyword>
<dbReference type="InterPro" id="IPR039204">
    <property type="entry name" value="MRS2-like"/>
</dbReference>
<evidence type="ECO:0000256" key="6">
    <source>
        <dbReference type="ARBA" id="ARBA00023065"/>
    </source>
</evidence>
<dbReference type="AlphaFoldDB" id="A0A9Q0HVK0"/>
<accession>A0A9Q0HVK0</accession>
<evidence type="ECO:0000256" key="2">
    <source>
        <dbReference type="ARBA" id="ARBA00007535"/>
    </source>
</evidence>
<evidence type="ECO:0000256" key="3">
    <source>
        <dbReference type="ARBA" id="ARBA00022448"/>
    </source>
</evidence>
<dbReference type="EMBL" id="JAMQYH010000002">
    <property type="protein sequence ID" value="KAJ1699480.1"/>
    <property type="molecule type" value="Genomic_DNA"/>
</dbReference>
<organism evidence="10 11">
    <name type="scientific">Rhynchospora breviuscula</name>
    <dbReference type="NCBI Taxonomy" id="2022672"/>
    <lineage>
        <taxon>Eukaryota</taxon>
        <taxon>Viridiplantae</taxon>
        <taxon>Streptophyta</taxon>
        <taxon>Embryophyta</taxon>
        <taxon>Tracheophyta</taxon>
        <taxon>Spermatophyta</taxon>
        <taxon>Magnoliopsida</taxon>
        <taxon>Liliopsida</taxon>
        <taxon>Poales</taxon>
        <taxon>Cyperaceae</taxon>
        <taxon>Cyperoideae</taxon>
        <taxon>Rhynchosporeae</taxon>
        <taxon>Rhynchospora</taxon>
    </lineage>
</organism>
<evidence type="ECO:0000256" key="9">
    <source>
        <dbReference type="SAM" id="Coils"/>
    </source>
</evidence>
<keyword evidence="11" id="KW-1185">Reference proteome</keyword>
<evidence type="ECO:0000256" key="4">
    <source>
        <dbReference type="ARBA" id="ARBA00022692"/>
    </source>
</evidence>
<feature type="transmembrane region" description="Helical" evidence="8">
    <location>
        <begin position="304"/>
        <end position="329"/>
    </location>
</feature>
<proteinExistence type="inferred from homology"/>
<keyword evidence="6 8" id="KW-0406">Ion transport</keyword>
<evidence type="ECO:0000256" key="8">
    <source>
        <dbReference type="RuleBase" id="RU366041"/>
    </source>
</evidence>